<comment type="similarity">
    <text evidence="1">Belongs to the thioredoxin family. DsbA subfamily.</text>
</comment>
<dbReference type="InterPro" id="IPR013766">
    <property type="entry name" value="Thioredoxin_domain"/>
</dbReference>
<keyword evidence="6" id="KW-1133">Transmembrane helix</keyword>
<reference evidence="8 9" key="1">
    <citation type="journal article" date="2016" name="Nat. Commun.">
        <title>Thousands of microbial genomes shed light on interconnected biogeochemical processes in an aquifer system.</title>
        <authorList>
            <person name="Anantharaman K."/>
            <person name="Brown C.T."/>
            <person name="Hug L.A."/>
            <person name="Sharon I."/>
            <person name="Castelle C.J."/>
            <person name="Probst A.J."/>
            <person name="Thomas B.C."/>
            <person name="Singh A."/>
            <person name="Wilkins M.J."/>
            <person name="Karaoz U."/>
            <person name="Brodie E.L."/>
            <person name="Williams K.H."/>
            <person name="Hubbard S.S."/>
            <person name="Banfield J.F."/>
        </authorList>
    </citation>
    <scope>NUCLEOTIDE SEQUENCE [LARGE SCALE GENOMIC DNA]</scope>
</reference>
<proteinExistence type="inferred from homology"/>
<comment type="caution">
    <text evidence="8">The sequence shown here is derived from an EMBL/GenBank/DDBJ whole genome shotgun (WGS) entry which is preliminary data.</text>
</comment>
<dbReference type="PROSITE" id="PS51352">
    <property type="entry name" value="THIOREDOXIN_2"/>
    <property type="match status" value="1"/>
</dbReference>
<gene>
    <name evidence="8" type="ORF">A2685_00415</name>
</gene>
<dbReference type="EMBL" id="MGGB01000033">
    <property type="protein sequence ID" value="OGM18760.1"/>
    <property type="molecule type" value="Genomic_DNA"/>
</dbReference>
<dbReference type="PANTHER" id="PTHR13887">
    <property type="entry name" value="GLUTATHIONE S-TRANSFERASE KAPPA"/>
    <property type="match status" value="1"/>
</dbReference>
<dbReference type="InterPro" id="IPR036249">
    <property type="entry name" value="Thioredoxin-like_sf"/>
</dbReference>
<dbReference type="Proteomes" id="UP000178446">
    <property type="component" value="Unassembled WGS sequence"/>
</dbReference>
<organism evidence="8 9">
    <name type="scientific">Candidatus Woesebacteria bacterium RIFCSPHIGHO2_01_FULL_37_10</name>
    <dbReference type="NCBI Taxonomy" id="1802489"/>
    <lineage>
        <taxon>Bacteria</taxon>
        <taxon>Candidatus Woeseibacteriota</taxon>
    </lineage>
</organism>
<accession>A0A1F7XUU9</accession>
<keyword evidence="6" id="KW-0812">Transmembrane</keyword>
<dbReference type="InterPro" id="IPR012336">
    <property type="entry name" value="Thioredoxin-like_fold"/>
</dbReference>
<dbReference type="Gene3D" id="3.40.30.10">
    <property type="entry name" value="Glutaredoxin"/>
    <property type="match status" value="1"/>
</dbReference>
<name>A0A1F7XUU9_9BACT</name>
<keyword evidence="2" id="KW-0732">Signal</keyword>
<evidence type="ECO:0000256" key="2">
    <source>
        <dbReference type="ARBA" id="ARBA00022729"/>
    </source>
</evidence>
<evidence type="ECO:0000313" key="9">
    <source>
        <dbReference type="Proteomes" id="UP000178446"/>
    </source>
</evidence>
<evidence type="ECO:0000256" key="5">
    <source>
        <dbReference type="ARBA" id="ARBA00023284"/>
    </source>
</evidence>
<evidence type="ECO:0000313" key="8">
    <source>
        <dbReference type="EMBL" id="OGM18760.1"/>
    </source>
</evidence>
<dbReference type="GO" id="GO:0016491">
    <property type="term" value="F:oxidoreductase activity"/>
    <property type="evidence" value="ECO:0007669"/>
    <property type="project" value="UniProtKB-KW"/>
</dbReference>
<keyword evidence="4" id="KW-1015">Disulfide bond</keyword>
<protein>
    <recommendedName>
        <fullName evidence="7">Thioredoxin domain-containing protein</fullName>
    </recommendedName>
</protein>
<feature type="domain" description="Thioredoxin" evidence="7">
    <location>
        <begin position="46"/>
        <end position="242"/>
    </location>
</feature>
<keyword evidence="6" id="KW-0472">Membrane</keyword>
<evidence type="ECO:0000256" key="1">
    <source>
        <dbReference type="ARBA" id="ARBA00005791"/>
    </source>
</evidence>
<feature type="transmembrane region" description="Helical" evidence="6">
    <location>
        <begin position="32"/>
        <end position="56"/>
    </location>
</feature>
<dbReference type="Pfam" id="PF13462">
    <property type="entry name" value="Thioredoxin_4"/>
    <property type="match status" value="1"/>
</dbReference>
<evidence type="ECO:0000256" key="3">
    <source>
        <dbReference type="ARBA" id="ARBA00023002"/>
    </source>
</evidence>
<sequence>MEQEGLTKKQKRELARQEKRKDREKEVRIKKFYKLIIGLVPVLFLLFLGFKFAGWFKTPTTSSSNAEVLGVQSDEWIKGPQEARATLVEYEDFQCPACKDYQPIVNRLLTDFPDDLKIVYRHYPLTLIHTKAYDAAKASEAAGMQGKFWEMHDKLYERQEEWVNDNNYKERFVVYAKDIGLDEEKFKADFESDEVKNKVQEDMSSGNTLGINSTPSFYLNGKKTGTVRSYDDFAKKVNDALGN</sequence>
<keyword evidence="3" id="KW-0560">Oxidoreductase</keyword>
<dbReference type="PANTHER" id="PTHR13887:SF14">
    <property type="entry name" value="DISULFIDE BOND FORMATION PROTEIN D"/>
    <property type="match status" value="1"/>
</dbReference>
<evidence type="ECO:0000259" key="7">
    <source>
        <dbReference type="PROSITE" id="PS51352"/>
    </source>
</evidence>
<evidence type="ECO:0000256" key="4">
    <source>
        <dbReference type="ARBA" id="ARBA00023157"/>
    </source>
</evidence>
<keyword evidence="5" id="KW-0676">Redox-active center</keyword>
<dbReference type="AlphaFoldDB" id="A0A1F7XUU9"/>
<evidence type="ECO:0000256" key="6">
    <source>
        <dbReference type="SAM" id="Phobius"/>
    </source>
</evidence>
<dbReference type="SUPFAM" id="SSF52833">
    <property type="entry name" value="Thioredoxin-like"/>
    <property type="match status" value="1"/>
</dbReference>